<name>A0ABQ5DFM5_9ASTR</name>
<dbReference type="EMBL" id="BQNB010015195">
    <property type="protein sequence ID" value="GJT37093.1"/>
    <property type="molecule type" value="Genomic_DNA"/>
</dbReference>
<dbReference type="PANTHER" id="PTHR48475">
    <property type="entry name" value="RIBONUCLEASE H"/>
    <property type="match status" value="1"/>
</dbReference>
<dbReference type="PANTHER" id="PTHR48475:SF1">
    <property type="entry name" value="RNASE H TYPE-1 DOMAIN-CONTAINING PROTEIN"/>
    <property type="match status" value="1"/>
</dbReference>
<evidence type="ECO:0000313" key="3">
    <source>
        <dbReference type="Proteomes" id="UP001151760"/>
    </source>
</evidence>
<keyword evidence="2" id="KW-0695">RNA-directed DNA polymerase</keyword>
<keyword evidence="3" id="KW-1185">Reference proteome</keyword>
<sequence length="190" mass="21306">MAGNFVINWGCQPAEKKILQRREALFWSTTLLFKICADQVIRRCVSGQEAFDILKACHSGPTGGHYGHALKYGVTHRLSTAYHPQTSGQVEVSNRGLKRILERTCGAGKSLPLWIARIVKTLVLSVLSFIYKSFTSSASFWKSRHGNTLVWGILETDIQEQDKKKAKNKQSRARNGKDKVKSQPSEENTT</sequence>
<feature type="region of interest" description="Disordered" evidence="1">
    <location>
        <begin position="160"/>
        <end position="190"/>
    </location>
</feature>
<gene>
    <name evidence="2" type="ORF">Tco_0936958</name>
</gene>
<dbReference type="Gene3D" id="3.30.420.10">
    <property type="entry name" value="Ribonuclease H-like superfamily/Ribonuclease H"/>
    <property type="match status" value="1"/>
</dbReference>
<accession>A0ABQ5DFM5</accession>
<organism evidence="2 3">
    <name type="scientific">Tanacetum coccineum</name>
    <dbReference type="NCBI Taxonomy" id="301880"/>
    <lineage>
        <taxon>Eukaryota</taxon>
        <taxon>Viridiplantae</taxon>
        <taxon>Streptophyta</taxon>
        <taxon>Embryophyta</taxon>
        <taxon>Tracheophyta</taxon>
        <taxon>Spermatophyta</taxon>
        <taxon>Magnoliopsida</taxon>
        <taxon>eudicotyledons</taxon>
        <taxon>Gunneridae</taxon>
        <taxon>Pentapetalae</taxon>
        <taxon>asterids</taxon>
        <taxon>campanulids</taxon>
        <taxon>Asterales</taxon>
        <taxon>Asteraceae</taxon>
        <taxon>Asteroideae</taxon>
        <taxon>Anthemideae</taxon>
        <taxon>Anthemidinae</taxon>
        <taxon>Tanacetum</taxon>
    </lineage>
</organism>
<reference evidence="2" key="2">
    <citation type="submission" date="2022-01" db="EMBL/GenBank/DDBJ databases">
        <authorList>
            <person name="Yamashiro T."/>
            <person name="Shiraishi A."/>
            <person name="Satake H."/>
            <person name="Nakayama K."/>
        </authorList>
    </citation>
    <scope>NUCLEOTIDE SEQUENCE</scope>
</reference>
<keyword evidence="2" id="KW-0808">Transferase</keyword>
<feature type="compositionally biased region" description="Basic residues" evidence="1">
    <location>
        <begin position="164"/>
        <end position="174"/>
    </location>
</feature>
<keyword evidence="2" id="KW-0548">Nucleotidyltransferase</keyword>
<reference evidence="2" key="1">
    <citation type="journal article" date="2022" name="Int. J. Mol. Sci.">
        <title>Draft Genome of Tanacetum Coccineum: Genomic Comparison of Closely Related Tanacetum-Family Plants.</title>
        <authorList>
            <person name="Yamashiro T."/>
            <person name="Shiraishi A."/>
            <person name="Nakayama K."/>
            <person name="Satake H."/>
        </authorList>
    </citation>
    <scope>NUCLEOTIDE SEQUENCE</scope>
</reference>
<proteinExistence type="predicted"/>
<dbReference type="Proteomes" id="UP001151760">
    <property type="component" value="Unassembled WGS sequence"/>
</dbReference>
<dbReference type="InterPro" id="IPR036397">
    <property type="entry name" value="RNaseH_sf"/>
</dbReference>
<dbReference type="GO" id="GO:0003964">
    <property type="term" value="F:RNA-directed DNA polymerase activity"/>
    <property type="evidence" value="ECO:0007669"/>
    <property type="project" value="UniProtKB-KW"/>
</dbReference>
<comment type="caution">
    <text evidence="2">The sequence shown here is derived from an EMBL/GenBank/DDBJ whole genome shotgun (WGS) entry which is preliminary data.</text>
</comment>
<dbReference type="SUPFAM" id="SSF53098">
    <property type="entry name" value="Ribonuclease H-like"/>
    <property type="match status" value="1"/>
</dbReference>
<evidence type="ECO:0000313" key="2">
    <source>
        <dbReference type="EMBL" id="GJT37093.1"/>
    </source>
</evidence>
<protein>
    <submittedName>
        <fullName evidence="2">Reverse transcriptase domain-containing protein</fullName>
    </submittedName>
</protein>
<evidence type="ECO:0000256" key="1">
    <source>
        <dbReference type="SAM" id="MobiDB-lite"/>
    </source>
</evidence>
<dbReference type="InterPro" id="IPR012337">
    <property type="entry name" value="RNaseH-like_sf"/>
</dbReference>